<keyword evidence="2" id="KW-1185">Reference proteome</keyword>
<dbReference type="SUPFAM" id="SSF52058">
    <property type="entry name" value="L domain-like"/>
    <property type="match status" value="1"/>
</dbReference>
<dbReference type="Gene3D" id="3.80.10.10">
    <property type="entry name" value="Ribonuclease Inhibitor"/>
    <property type="match status" value="1"/>
</dbReference>
<name>A0A9Q0FPM5_9ROSI</name>
<evidence type="ECO:0000313" key="1">
    <source>
        <dbReference type="EMBL" id="KAJ4835287.1"/>
    </source>
</evidence>
<comment type="caution">
    <text evidence="1">The sequence shown here is derived from an EMBL/GenBank/DDBJ whole genome shotgun (WGS) entry which is preliminary data.</text>
</comment>
<proteinExistence type="predicted"/>
<accession>A0A9Q0FPM5</accession>
<dbReference type="AlphaFoldDB" id="A0A9Q0FPM5"/>
<sequence>MRQEEWPSLETLELTFLYVSRLSAGRFHSVTTLRLVDCCYKGRFNVLRSFPNLVRLSLIDVVCGEVRLSAPKLEFFSYRDSCQYTQGIHDFSRIRLPSLKRAELYLSRKYLPNDVFLKLLHGIRNVEFLELSTIQLRAMNRAGLLKNQTSYFHKLKSLKLLVNYGLRSLSVPAAVKSYLLSGTPNSQNVHISLGFLPSDMEED</sequence>
<dbReference type="InterPro" id="IPR032675">
    <property type="entry name" value="LRR_dom_sf"/>
</dbReference>
<reference evidence="1" key="1">
    <citation type="submission" date="2022-02" db="EMBL/GenBank/DDBJ databases">
        <authorList>
            <person name="Henning P.M."/>
            <person name="McCubbin A.G."/>
            <person name="Shore J.S."/>
        </authorList>
    </citation>
    <scope>NUCLEOTIDE SEQUENCE</scope>
    <source>
        <strain evidence="1">F60SS</strain>
        <tissue evidence="1">Leaves</tissue>
    </source>
</reference>
<gene>
    <name evidence="1" type="ORF">Tsubulata_048043</name>
</gene>
<organism evidence="1 2">
    <name type="scientific">Turnera subulata</name>
    <dbReference type="NCBI Taxonomy" id="218843"/>
    <lineage>
        <taxon>Eukaryota</taxon>
        <taxon>Viridiplantae</taxon>
        <taxon>Streptophyta</taxon>
        <taxon>Embryophyta</taxon>
        <taxon>Tracheophyta</taxon>
        <taxon>Spermatophyta</taxon>
        <taxon>Magnoliopsida</taxon>
        <taxon>eudicotyledons</taxon>
        <taxon>Gunneridae</taxon>
        <taxon>Pentapetalae</taxon>
        <taxon>rosids</taxon>
        <taxon>fabids</taxon>
        <taxon>Malpighiales</taxon>
        <taxon>Passifloraceae</taxon>
        <taxon>Turnera</taxon>
    </lineage>
</organism>
<dbReference type="Proteomes" id="UP001141552">
    <property type="component" value="Unassembled WGS sequence"/>
</dbReference>
<evidence type="ECO:0000313" key="2">
    <source>
        <dbReference type="Proteomes" id="UP001141552"/>
    </source>
</evidence>
<reference evidence="1" key="2">
    <citation type="journal article" date="2023" name="Plants (Basel)">
        <title>Annotation of the Turnera subulata (Passifloraceae) Draft Genome Reveals the S-Locus Evolved after the Divergence of Turneroideae from Passifloroideae in a Stepwise Manner.</title>
        <authorList>
            <person name="Henning P.M."/>
            <person name="Roalson E.H."/>
            <person name="Mir W."/>
            <person name="McCubbin A.G."/>
            <person name="Shore J.S."/>
        </authorList>
    </citation>
    <scope>NUCLEOTIDE SEQUENCE</scope>
    <source>
        <strain evidence="1">F60SS</strain>
    </source>
</reference>
<dbReference type="EMBL" id="JAKUCV010004465">
    <property type="protein sequence ID" value="KAJ4835287.1"/>
    <property type="molecule type" value="Genomic_DNA"/>
</dbReference>
<protein>
    <submittedName>
        <fullName evidence="1">Uncharacterized protein</fullName>
    </submittedName>
</protein>